<name>A0A9X9PXD6_GULGU</name>
<feature type="repeat" description="ANK" evidence="3">
    <location>
        <begin position="36"/>
        <end position="68"/>
    </location>
</feature>
<dbReference type="InterPro" id="IPR036770">
    <property type="entry name" value="Ankyrin_rpt-contain_sf"/>
</dbReference>
<dbReference type="SUPFAM" id="SSF48403">
    <property type="entry name" value="Ankyrin repeat"/>
    <property type="match status" value="1"/>
</dbReference>
<dbReference type="EMBL" id="CYRY02006780">
    <property type="protein sequence ID" value="VCW74546.1"/>
    <property type="molecule type" value="Genomic_DNA"/>
</dbReference>
<dbReference type="InterPro" id="IPR002110">
    <property type="entry name" value="Ankyrin_rpt"/>
</dbReference>
<sequence>MNASPLHHAAAEGQVELMEMIINDSSFEVLNVMDDYGNTPLHWAAEKNQVESVKFLLSKGANPNLRNSSMMAPLHIAVQSLYNEVMKVLTEHSGTDINLEGENGNTAVIIACSKDNSEALQIL</sequence>
<evidence type="ECO:0000313" key="5">
    <source>
        <dbReference type="Proteomes" id="UP000269945"/>
    </source>
</evidence>
<keyword evidence="2 3" id="KW-0040">ANK repeat</keyword>
<comment type="caution">
    <text evidence="4">The sequence shown here is derived from an EMBL/GenBank/DDBJ whole genome shotgun (WGS) entry which is preliminary data.</text>
</comment>
<keyword evidence="1" id="KW-0677">Repeat</keyword>
<dbReference type="PANTHER" id="PTHR24198">
    <property type="entry name" value="ANKYRIN REPEAT AND PROTEIN KINASE DOMAIN-CONTAINING PROTEIN"/>
    <property type="match status" value="1"/>
</dbReference>
<keyword evidence="5" id="KW-1185">Reference proteome</keyword>
<dbReference type="PRINTS" id="PR01415">
    <property type="entry name" value="ANKYRIN"/>
</dbReference>
<feature type="non-terminal residue" evidence="4">
    <location>
        <position position="123"/>
    </location>
</feature>
<protein>
    <submittedName>
        <fullName evidence="4">Uncharacterized protein</fullName>
    </submittedName>
</protein>
<gene>
    <name evidence="4" type="ORF">BN2614_LOCUS2</name>
</gene>
<evidence type="ECO:0000313" key="4">
    <source>
        <dbReference type="EMBL" id="VCW74546.1"/>
    </source>
</evidence>
<dbReference type="PROSITE" id="PS50297">
    <property type="entry name" value="ANK_REP_REGION"/>
    <property type="match status" value="1"/>
</dbReference>
<evidence type="ECO:0000256" key="1">
    <source>
        <dbReference type="ARBA" id="ARBA00022737"/>
    </source>
</evidence>
<proteinExistence type="predicted"/>
<accession>A0A9X9PXD6</accession>
<dbReference type="SMART" id="SM00248">
    <property type="entry name" value="ANK"/>
    <property type="match status" value="3"/>
</dbReference>
<dbReference type="PANTHER" id="PTHR24198:SF165">
    <property type="entry name" value="ANKYRIN REPEAT-CONTAINING PROTEIN-RELATED"/>
    <property type="match status" value="1"/>
</dbReference>
<evidence type="ECO:0000256" key="3">
    <source>
        <dbReference type="PROSITE-ProRule" id="PRU00023"/>
    </source>
</evidence>
<dbReference type="PROSITE" id="PS50088">
    <property type="entry name" value="ANK_REPEAT"/>
    <property type="match status" value="1"/>
</dbReference>
<dbReference type="Proteomes" id="UP000269945">
    <property type="component" value="Unassembled WGS sequence"/>
</dbReference>
<dbReference type="AlphaFoldDB" id="A0A9X9PXD6"/>
<dbReference type="Gene3D" id="1.25.40.20">
    <property type="entry name" value="Ankyrin repeat-containing domain"/>
    <property type="match status" value="1"/>
</dbReference>
<reference evidence="4 5" key="1">
    <citation type="submission" date="2018-10" db="EMBL/GenBank/DDBJ databases">
        <authorList>
            <person name="Ekblom R."/>
            <person name="Jareborg N."/>
        </authorList>
    </citation>
    <scope>NUCLEOTIDE SEQUENCE [LARGE SCALE GENOMIC DNA]</scope>
    <source>
        <tissue evidence="4">Muscle</tissue>
    </source>
</reference>
<evidence type="ECO:0000256" key="2">
    <source>
        <dbReference type="ARBA" id="ARBA00023043"/>
    </source>
</evidence>
<dbReference type="Pfam" id="PF12796">
    <property type="entry name" value="Ank_2"/>
    <property type="match status" value="2"/>
</dbReference>
<organism evidence="4 5">
    <name type="scientific">Gulo gulo</name>
    <name type="common">Wolverine</name>
    <name type="synonym">Gluton</name>
    <dbReference type="NCBI Taxonomy" id="48420"/>
    <lineage>
        <taxon>Eukaryota</taxon>
        <taxon>Metazoa</taxon>
        <taxon>Chordata</taxon>
        <taxon>Craniata</taxon>
        <taxon>Vertebrata</taxon>
        <taxon>Euteleostomi</taxon>
        <taxon>Mammalia</taxon>
        <taxon>Eutheria</taxon>
        <taxon>Laurasiatheria</taxon>
        <taxon>Carnivora</taxon>
        <taxon>Caniformia</taxon>
        <taxon>Musteloidea</taxon>
        <taxon>Mustelidae</taxon>
        <taxon>Guloninae</taxon>
        <taxon>Gulo</taxon>
    </lineage>
</organism>